<comment type="caution">
    <text evidence="4">The sequence shown here is derived from an EMBL/GenBank/DDBJ whole genome shotgun (WGS) entry which is preliminary data.</text>
</comment>
<protein>
    <submittedName>
        <fullName evidence="4">DUF4331 domain-containing protein</fullName>
    </submittedName>
</protein>
<organism evidence="4 5">
    <name type="scientific">Pseudonocardia humida</name>
    <dbReference type="NCBI Taxonomy" id="2800819"/>
    <lineage>
        <taxon>Bacteria</taxon>
        <taxon>Bacillati</taxon>
        <taxon>Actinomycetota</taxon>
        <taxon>Actinomycetes</taxon>
        <taxon>Pseudonocardiales</taxon>
        <taxon>Pseudonocardiaceae</taxon>
        <taxon>Pseudonocardia</taxon>
    </lineage>
</organism>
<keyword evidence="2" id="KW-1133">Transmembrane helix</keyword>
<reference evidence="4" key="1">
    <citation type="submission" date="2021-04" db="EMBL/GenBank/DDBJ databases">
        <title>Pseudonocardia sp. nov., isolated from sandy soil of mangrove forest.</title>
        <authorList>
            <person name="Zan Z."/>
            <person name="Huang R."/>
            <person name="Liu W."/>
        </authorList>
    </citation>
    <scope>NUCLEOTIDE SEQUENCE</scope>
    <source>
        <strain evidence="4">S2-4</strain>
    </source>
</reference>
<keyword evidence="2" id="KW-0472">Membrane</keyword>
<feature type="region of interest" description="Disordered" evidence="1">
    <location>
        <begin position="478"/>
        <end position="510"/>
    </location>
</feature>
<feature type="signal peptide" evidence="3">
    <location>
        <begin position="1"/>
        <end position="37"/>
    </location>
</feature>
<dbReference type="Proteomes" id="UP001165283">
    <property type="component" value="Unassembled WGS sequence"/>
</dbReference>
<evidence type="ECO:0000256" key="1">
    <source>
        <dbReference type="SAM" id="MobiDB-lite"/>
    </source>
</evidence>
<evidence type="ECO:0000256" key="3">
    <source>
        <dbReference type="SAM" id="SignalP"/>
    </source>
</evidence>
<dbReference type="InterPro" id="IPR025566">
    <property type="entry name" value="DUF4331"/>
</dbReference>
<evidence type="ECO:0000313" key="4">
    <source>
        <dbReference type="EMBL" id="MCO1653930.1"/>
    </source>
</evidence>
<dbReference type="Pfam" id="PF14224">
    <property type="entry name" value="DUF4331"/>
    <property type="match status" value="1"/>
</dbReference>
<name>A0ABT0ZTB3_9PSEU</name>
<keyword evidence="5" id="KW-1185">Reference proteome</keyword>
<proteinExistence type="predicted"/>
<dbReference type="EMBL" id="JAGSOV010000009">
    <property type="protein sequence ID" value="MCO1653930.1"/>
    <property type="molecule type" value="Genomic_DNA"/>
</dbReference>
<gene>
    <name evidence="4" type="ORF">KDL28_02560</name>
</gene>
<keyword evidence="3" id="KW-0732">Signal</keyword>
<feature type="compositionally biased region" description="Low complexity" evidence="1">
    <location>
        <begin position="478"/>
        <end position="491"/>
    </location>
</feature>
<evidence type="ECO:0000313" key="5">
    <source>
        <dbReference type="Proteomes" id="UP001165283"/>
    </source>
</evidence>
<accession>A0ABT0ZTB3</accession>
<dbReference type="PROSITE" id="PS51318">
    <property type="entry name" value="TAT"/>
    <property type="match status" value="1"/>
</dbReference>
<evidence type="ECO:0000256" key="2">
    <source>
        <dbReference type="SAM" id="Phobius"/>
    </source>
</evidence>
<feature type="transmembrane region" description="Helical" evidence="2">
    <location>
        <begin position="524"/>
        <end position="546"/>
    </location>
</feature>
<sequence length="568" mass="58969">MSRSRRSRRRVAGALATAGTIALTTALASISAGPAGASSHREAPLIAADPAVDNTDVYAFVSPDRSGTVTFVANWFGLQEPNGGPTFYPWATEANYDIHIDNDGNAKSDVSYRLTFRTDDRRGNDTFLYNNGPVESLDDENLLFRQYYTISVSKGGGWEKIGEGQVAPSNVGAASIPDYAPLRDQAITPLRGGGQTYVGAAEDPFFADLRVFDLLYGGDLSGTGQDTLAATDVNTWALQLPLPEVTANGDPDRNPVIGVWSATERRTLQLSPGKATATGPDVQVSRLGNPLVNEVVLPAGLKDAFNGLQPVQDATIPEVVDRVTDPEVARLLEGIYGLPAPATPRNDLVEIYLTGIAENAPTLDGTAPPIQADLNSQVLNADADPARFQPSEMLRLNTSIEPTEDPDRLGVLAGDLQGFPNGRRLGDDVIDISLQAVAGAAQTGTLVDALADGDEVDANDVAFLDEFPYVALPGNRTAADSASAGSACGSGSDSGGSGATPSSDDGTVDTAVVPAANSTDWNPMAVVAVGSLGGALLAGSVAALVLRRRPDRARPAGPRGPGAPPTTG</sequence>
<keyword evidence="2" id="KW-0812">Transmembrane</keyword>
<dbReference type="InterPro" id="IPR006311">
    <property type="entry name" value="TAT_signal"/>
</dbReference>
<feature type="chain" id="PRO_5046349241" evidence="3">
    <location>
        <begin position="38"/>
        <end position="568"/>
    </location>
</feature>
<feature type="region of interest" description="Disordered" evidence="1">
    <location>
        <begin position="548"/>
        <end position="568"/>
    </location>
</feature>